<evidence type="ECO:0000313" key="1">
    <source>
        <dbReference type="EMBL" id="SOC55765.1"/>
    </source>
</evidence>
<organism evidence="1 2">
    <name type="scientific">Ornithinimicrobium cerasi</name>
    <dbReference type="NCBI Taxonomy" id="2248773"/>
    <lineage>
        <taxon>Bacteria</taxon>
        <taxon>Bacillati</taxon>
        <taxon>Actinomycetota</taxon>
        <taxon>Actinomycetes</taxon>
        <taxon>Micrococcales</taxon>
        <taxon>Ornithinimicrobiaceae</taxon>
        <taxon>Ornithinimicrobium</taxon>
    </lineage>
</organism>
<name>A0A285VNY0_9MICO</name>
<dbReference type="EMBL" id="OBQK01000005">
    <property type="protein sequence ID" value="SOC55765.1"/>
    <property type="molecule type" value="Genomic_DNA"/>
</dbReference>
<protein>
    <submittedName>
        <fullName evidence="1">Uncharacterized protein</fullName>
    </submittedName>
</protein>
<dbReference type="Proteomes" id="UP000219688">
    <property type="component" value="Unassembled WGS sequence"/>
</dbReference>
<keyword evidence="2" id="KW-1185">Reference proteome</keyword>
<sequence length="95" mass="10748">MVVSSKSERRAASEDVAAYHEAELAKLVARVGEAIDGFRAGQMDAFDVDQVLHQYSRSAKELWKFCNRGSVELSASLIRDESSFDWWERGAPRRL</sequence>
<dbReference type="AlphaFoldDB" id="A0A285VNY0"/>
<reference evidence="2" key="1">
    <citation type="submission" date="2017-08" db="EMBL/GenBank/DDBJ databases">
        <authorList>
            <person name="Varghese N."/>
            <person name="Submissions S."/>
        </authorList>
    </citation>
    <scope>NUCLEOTIDE SEQUENCE [LARGE SCALE GENOMIC DNA]</scope>
    <source>
        <strain evidence="2">USBA17B2</strain>
    </source>
</reference>
<gene>
    <name evidence="1" type="ORF">SAMN05421879_105248</name>
</gene>
<proteinExistence type="predicted"/>
<evidence type="ECO:0000313" key="2">
    <source>
        <dbReference type="Proteomes" id="UP000219688"/>
    </source>
</evidence>
<accession>A0A285VNY0</accession>